<accession>A0A4V6KD45</accession>
<sequence length="573" mass="66915">MVYYDNKEFTQAEYNTYILYKYLSKHYGENNAIKTIKNNMDKLNKIAIALGQKDIAFFCLYFLQDTFVPKSDNQARNLAPVHLDIWEELNKMFYKDLYDREEFILPRGCSKSTIINKALSCYLHCYKKSRYTIVIGNKESDAEQFIADTRKMLENSIVTKAFGKLIDRRNRTVNKQEIELTNNTKIQAFSWGSSVRGTTYGCKDGIFRPSCVLCDDVLSEDDILSDNAKEKVLNKYYKEIIEVGDTEVIRRGKKIKSGTKFLVIGTPLAPDCFINTVKEDTTFKVFHRKVVNFDIDDCFENNKCWQHYKKILNNTKIDKENKDIMLKEYYIENKKEMEFPTIWEKYNCDELAQKYFTKRTAFMQELMCDCQNIGEKWFKSVRTQPKEQVEDNTFIKTMLCVDPASTTKAKSDYTAMVVGSGAENGFKYMRELILDKLNFDNYCKKVVELIKLYEDITHVYIEKNTYQGADLIKIKEIIENDEELQGREIEFINEMQRKNKDNKISSILDSVNSGQVIFVDNNKEFIQQILDFSGQKYSIHDDGADTTAECVIRLDTIEIIGKLQIFDIRKLGL</sequence>
<dbReference type="KEGG" id="hhw:NCTC503_01004"/>
<organism evidence="1 2">
    <name type="scientific">Hathewaya histolytica</name>
    <name type="common">Clostridium histolyticum</name>
    <dbReference type="NCBI Taxonomy" id="1498"/>
    <lineage>
        <taxon>Bacteria</taxon>
        <taxon>Bacillati</taxon>
        <taxon>Bacillota</taxon>
        <taxon>Clostridia</taxon>
        <taxon>Eubacteriales</taxon>
        <taxon>Clostridiaceae</taxon>
        <taxon>Hathewaya</taxon>
    </lineage>
</organism>
<evidence type="ECO:0000313" key="1">
    <source>
        <dbReference type="EMBL" id="VTQ86937.1"/>
    </source>
</evidence>
<dbReference type="Proteomes" id="UP000308489">
    <property type="component" value="Chromosome 1"/>
</dbReference>
<dbReference type="RefSeq" id="WP_138209705.1">
    <property type="nucleotide sequence ID" value="NZ_CBCRUQ010000004.1"/>
</dbReference>
<evidence type="ECO:0008006" key="3">
    <source>
        <dbReference type="Google" id="ProtNLM"/>
    </source>
</evidence>
<evidence type="ECO:0000313" key="2">
    <source>
        <dbReference type="Proteomes" id="UP000308489"/>
    </source>
</evidence>
<dbReference type="AlphaFoldDB" id="A0A4V6KD45"/>
<dbReference type="OrthoDB" id="1804777at2"/>
<dbReference type="InterPro" id="IPR027417">
    <property type="entry name" value="P-loop_NTPase"/>
</dbReference>
<dbReference type="EMBL" id="LR590481">
    <property type="protein sequence ID" value="VTQ86937.1"/>
    <property type="molecule type" value="Genomic_DNA"/>
</dbReference>
<proteinExistence type="predicted"/>
<keyword evidence="2" id="KW-1185">Reference proteome</keyword>
<protein>
    <recommendedName>
        <fullName evidence="3">Phage protein</fullName>
    </recommendedName>
</protein>
<reference evidence="1 2" key="1">
    <citation type="submission" date="2019-05" db="EMBL/GenBank/DDBJ databases">
        <authorList>
            <consortium name="Pathogen Informatics"/>
        </authorList>
    </citation>
    <scope>NUCLEOTIDE SEQUENCE [LARGE SCALE GENOMIC DNA]</scope>
    <source>
        <strain evidence="1 2">NCTC503</strain>
    </source>
</reference>
<gene>
    <name evidence="1" type="ORF">NCTC503_01004</name>
</gene>
<dbReference type="Gene3D" id="3.40.50.300">
    <property type="entry name" value="P-loop containing nucleotide triphosphate hydrolases"/>
    <property type="match status" value="1"/>
</dbReference>
<name>A0A4V6KD45_HATHI</name>